<evidence type="ECO:0000256" key="4">
    <source>
        <dbReference type="SAM" id="SignalP"/>
    </source>
</evidence>
<comment type="caution">
    <text evidence="5">The sequence shown here is derived from an EMBL/GenBank/DDBJ whole genome shotgun (WGS) entry which is preliminary data.</text>
</comment>
<dbReference type="PANTHER" id="PTHR42970:SF1">
    <property type="entry name" value="PECTATE LYASE C-RELATED"/>
    <property type="match status" value="1"/>
</dbReference>
<sequence length="551" mass="60360" precursor="true">MSSTRLVAVAMAAAIAATSSAQYPKITSEVAAESAQRMAEMRRRSDEAWRRAQPAIKAAAEQGKPYIPDAARPEDLPQAEIPAFPGAQGGGMYSFGGRGGRVIVVTNLNDDGPGSFRAALEAGGPRTVVFNVAGVINLKSRLVVRAPYLTIHGGSAPGDGVCIAGDTVELETHDVVIRHMRFRRGDTWVGDRNDSLGGNPIGNIMLDHVSASWGLDENLSMYRHMYQPPDGGKEIKMPTVNITIQNSIFSEALDTYNHAFGSTLGGYNSTFHHNLWACNTGRNPSVGMIYDFNFINNVLYNWRHRTVDGGDHRSFYTLINNYYKPGPVTPEGQPIAHRLLKPEARRSPYYLLDYGKAYLAGNVVEGNEQVTANNWDGGVQPDIEQPREPLKKGVRVPTEEELLAEIRSDRPYPHAYVDIQTAEEAYELVLAGAGATLPRRDAVDERIIDMVRSGTVTYPEGKGIITDIKQVGGYPEYRGEPYADADSDGMPDEWEEQHGLNPNDSADATADANNDGYTNIEAFLNGEDPAAPRADPIESPRTYVDLFWQAF</sequence>
<keyword evidence="4" id="KW-0732">Signal</keyword>
<evidence type="ECO:0000256" key="2">
    <source>
        <dbReference type="ARBA" id="ARBA00023180"/>
    </source>
</evidence>
<dbReference type="AlphaFoldDB" id="A0A5C5UUI5"/>
<proteinExistence type="predicted"/>
<dbReference type="EMBL" id="SIHJ01000006">
    <property type="protein sequence ID" value="TWT29768.1"/>
    <property type="molecule type" value="Genomic_DNA"/>
</dbReference>
<keyword evidence="2" id="KW-0325">Glycoprotein</keyword>
<dbReference type="SUPFAM" id="SSF51126">
    <property type="entry name" value="Pectin lyase-like"/>
    <property type="match status" value="1"/>
</dbReference>
<dbReference type="OrthoDB" id="9804686at2"/>
<protein>
    <recommendedName>
        <fullName evidence="7">Pectate trisaccharide-lyase</fullName>
    </recommendedName>
</protein>
<gene>
    <name evidence="5" type="ORF">KOR34_50860</name>
</gene>
<dbReference type="PANTHER" id="PTHR42970">
    <property type="entry name" value="PECTATE LYASE C-RELATED"/>
    <property type="match status" value="1"/>
</dbReference>
<evidence type="ECO:0008006" key="7">
    <source>
        <dbReference type="Google" id="ProtNLM"/>
    </source>
</evidence>
<keyword evidence="1" id="KW-0479">Metal-binding</keyword>
<dbReference type="Gene3D" id="2.160.20.10">
    <property type="entry name" value="Single-stranded right-handed beta-helix, Pectin lyase-like"/>
    <property type="match status" value="1"/>
</dbReference>
<accession>A0A5C5UUI5</accession>
<dbReference type="GO" id="GO:0046872">
    <property type="term" value="F:metal ion binding"/>
    <property type="evidence" value="ECO:0007669"/>
    <property type="project" value="UniProtKB-KW"/>
</dbReference>
<dbReference type="InterPro" id="IPR012334">
    <property type="entry name" value="Pectin_lyas_fold"/>
</dbReference>
<evidence type="ECO:0000256" key="3">
    <source>
        <dbReference type="SAM" id="MobiDB-lite"/>
    </source>
</evidence>
<evidence type="ECO:0000256" key="1">
    <source>
        <dbReference type="ARBA" id="ARBA00022723"/>
    </source>
</evidence>
<keyword evidence="6" id="KW-1185">Reference proteome</keyword>
<evidence type="ECO:0000313" key="6">
    <source>
        <dbReference type="Proteomes" id="UP000316714"/>
    </source>
</evidence>
<organism evidence="5 6">
    <name type="scientific">Posidoniimonas corsicana</name>
    <dbReference type="NCBI Taxonomy" id="1938618"/>
    <lineage>
        <taxon>Bacteria</taxon>
        <taxon>Pseudomonadati</taxon>
        <taxon>Planctomycetota</taxon>
        <taxon>Planctomycetia</taxon>
        <taxon>Pirellulales</taxon>
        <taxon>Lacipirellulaceae</taxon>
        <taxon>Posidoniimonas</taxon>
    </lineage>
</organism>
<feature type="compositionally biased region" description="Low complexity" evidence="3">
    <location>
        <begin position="501"/>
        <end position="515"/>
    </location>
</feature>
<name>A0A5C5UUI5_9BACT</name>
<feature type="region of interest" description="Disordered" evidence="3">
    <location>
        <begin position="481"/>
        <end position="518"/>
    </location>
</feature>
<feature type="chain" id="PRO_5023075534" description="Pectate trisaccharide-lyase" evidence="4">
    <location>
        <begin position="22"/>
        <end position="551"/>
    </location>
</feature>
<dbReference type="InterPro" id="IPR011050">
    <property type="entry name" value="Pectin_lyase_fold/virulence"/>
</dbReference>
<evidence type="ECO:0000313" key="5">
    <source>
        <dbReference type="EMBL" id="TWT29768.1"/>
    </source>
</evidence>
<feature type="compositionally biased region" description="Acidic residues" evidence="3">
    <location>
        <begin position="483"/>
        <end position="495"/>
    </location>
</feature>
<dbReference type="Proteomes" id="UP000316714">
    <property type="component" value="Unassembled WGS sequence"/>
</dbReference>
<feature type="signal peptide" evidence="4">
    <location>
        <begin position="1"/>
        <end position="21"/>
    </location>
</feature>
<reference evidence="5 6" key="1">
    <citation type="submission" date="2019-02" db="EMBL/GenBank/DDBJ databases">
        <title>Deep-cultivation of Planctomycetes and their phenomic and genomic characterization uncovers novel biology.</title>
        <authorList>
            <person name="Wiegand S."/>
            <person name="Jogler M."/>
            <person name="Boedeker C."/>
            <person name="Pinto D."/>
            <person name="Vollmers J."/>
            <person name="Rivas-Marin E."/>
            <person name="Kohn T."/>
            <person name="Peeters S.H."/>
            <person name="Heuer A."/>
            <person name="Rast P."/>
            <person name="Oberbeckmann S."/>
            <person name="Bunk B."/>
            <person name="Jeske O."/>
            <person name="Meyerdierks A."/>
            <person name="Storesund J.E."/>
            <person name="Kallscheuer N."/>
            <person name="Luecker S."/>
            <person name="Lage O.M."/>
            <person name="Pohl T."/>
            <person name="Merkel B.J."/>
            <person name="Hornburger P."/>
            <person name="Mueller R.-W."/>
            <person name="Bruemmer F."/>
            <person name="Labrenz M."/>
            <person name="Spormann A.M."/>
            <person name="Op Den Camp H."/>
            <person name="Overmann J."/>
            <person name="Amann R."/>
            <person name="Jetten M.S.M."/>
            <person name="Mascher T."/>
            <person name="Medema M.H."/>
            <person name="Devos D.P."/>
            <person name="Kaster A.-K."/>
            <person name="Ovreas L."/>
            <person name="Rohde M."/>
            <person name="Galperin M.Y."/>
            <person name="Jogler C."/>
        </authorList>
    </citation>
    <scope>NUCLEOTIDE SEQUENCE [LARGE SCALE GENOMIC DNA]</scope>
    <source>
        <strain evidence="5 6">KOR34</strain>
    </source>
</reference>
<dbReference type="InterPro" id="IPR052063">
    <property type="entry name" value="Polysaccharide_Lyase_1"/>
</dbReference>
<dbReference type="RefSeq" id="WP_146568891.1">
    <property type="nucleotide sequence ID" value="NZ_SIHJ01000006.1"/>
</dbReference>